<evidence type="ECO:0000256" key="1">
    <source>
        <dbReference type="SAM" id="MobiDB-lite"/>
    </source>
</evidence>
<evidence type="ECO:0000313" key="3">
    <source>
        <dbReference type="Proteomes" id="UP000800041"/>
    </source>
</evidence>
<evidence type="ECO:0000313" key="2">
    <source>
        <dbReference type="EMBL" id="KAF1991061.1"/>
    </source>
</evidence>
<keyword evidence="3" id="KW-1185">Reference proteome</keyword>
<feature type="compositionally biased region" description="Polar residues" evidence="1">
    <location>
        <begin position="55"/>
        <end position="64"/>
    </location>
</feature>
<organism evidence="2 3">
    <name type="scientific">Aulographum hederae CBS 113979</name>
    <dbReference type="NCBI Taxonomy" id="1176131"/>
    <lineage>
        <taxon>Eukaryota</taxon>
        <taxon>Fungi</taxon>
        <taxon>Dikarya</taxon>
        <taxon>Ascomycota</taxon>
        <taxon>Pezizomycotina</taxon>
        <taxon>Dothideomycetes</taxon>
        <taxon>Pleosporomycetidae</taxon>
        <taxon>Aulographales</taxon>
        <taxon>Aulographaceae</taxon>
    </lineage>
</organism>
<proteinExistence type="predicted"/>
<dbReference type="EMBL" id="ML977140">
    <property type="protein sequence ID" value="KAF1991061.1"/>
    <property type="molecule type" value="Genomic_DNA"/>
</dbReference>
<reference evidence="2" key="1">
    <citation type="journal article" date="2020" name="Stud. Mycol.">
        <title>101 Dothideomycetes genomes: a test case for predicting lifestyles and emergence of pathogens.</title>
        <authorList>
            <person name="Haridas S."/>
            <person name="Albert R."/>
            <person name="Binder M."/>
            <person name="Bloem J."/>
            <person name="Labutti K."/>
            <person name="Salamov A."/>
            <person name="Andreopoulos B."/>
            <person name="Baker S."/>
            <person name="Barry K."/>
            <person name="Bills G."/>
            <person name="Bluhm B."/>
            <person name="Cannon C."/>
            <person name="Castanera R."/>
            <person name="Culley D."/>
            <person name="Daum C."/>
            <person name="Ezra D."/>
            <person name="Gonzalez J."/>
            <person name="Henrissat B."/>
            <person name="Kuo A."/>
            <person name="Liang C."/>
            <person name="Lipzen A."/>
            <person name="Lutzoni F."/>
            <person name="Magnuson J."/>
            <person name="Mondo S."/>
            <person name="Nolan M."/>
            <person name="Ohm R."/>
            <person name="Pangilinan J."/>
            <person name="Park H.-J."/>
            <person name="Ramirez L."/>
            <person name="Alfaro M."/>
            <person name="Sun H."/>
            <person name="Tritt A."/>
            <person name="Yoshinaga Y."/>
            <person name="Zwiers L.-H."/>
            <person name="Turgeon B."/>
            <person name="Goodwin S."/>
            <person name="Spatafora J."/>
            <person name="Crous P."/>
            <person name="Grigoriev I."/>
        </authorList>
    </citation>
    <scope>NUCLEOTIDE SEQUENCE</scope>
    <source>
        <strain evidence="2">CBS 113979</strain>
    </source>
</reference>
<dbReference type="AlphaFoldDB" id="A0A6G1HCW8"/>
<dbReference type="Proteomes" id="UP000800041">
    <property type="component" value="Unassembled WGS sequence"/>
</dbReference>
<feature type="region of interest" description="Disordered" evidence="1">
    <location>
        <begin position="47"/>
        <end position="72"/>
    </location>
</feature>
<accession>A0A6G1HCW8</accession>
<feature type="region of interest" description="Disordered" evidence="1">
    <location>
        <begin position="1"/>
        <end position="25"/>
    </location>
</feature>
<name>A0A6G1HCW8_9PEZI</name>
<gene>
    <name evidence="2" type="ORF">K402DRAFT_170263</name>
</gene>
<sequence>MLFCQRKPAVESTPEAAPSILEEKPPALEVESSVLEMRPLALERQAPTPPVQFPSFPSESQPHTGRTPAVLSPHRSPFPEVCSFPDMYMNFGSRLLQALRTVPSRQTHLDQDASHVFIQKWQEMLRWLIAEVIFDDFTFLVAFRSFKKYLAMARCAGCYQLLLDCLSSHPGPHYLVSGPYPEIRVEILAFVQEANEALRTGLIAPHHPSGDVQMWKQGIENREVVPLDYRF</sequence>
<protein>
    <submittedName>
        <fullName evidence="2">Uncharacterized protein</fullName>
    </submittedName>
</protein>